<feature type="compositionally biased region" description="Polar residues" evidence="1">
    <location>
        <begin position="39"/>
        <end position="50"/>
    </location>
</feature>
<keyword evidence="3" id="KW-1185">Reference proteome</keyword>
<dbReference type="AlphaFoldDB" id="A0AAD4PXI2"/>
<dbReference type="Proteomes" id="UP001201262">
    <property type="component" value="Unassembled WGS sequence"/>
</dbReference>
<name>A0AAD4PXI2_9EURO</name>
<evidence type="ECO:0000313" key="3">
    <source>
        <dbReference type="Proteomes" id="UP001201262"/>
    </source>
</evidence>
<feature type="region of interest" description="Disordered" evidence="1">
    <location>
        <begin position="1"/>
        <end position="101"/>
    </location>
</feature>
<dbReference type="RefSeq" id="XP_046071346.1">
    <property type="nucleotide sequence ID" value="XM_046219389.1"/>
</dbReference>
<protein>
    <submittedName>
        <fullName evidence="2">Uncharacterized protein</fullName>
    </submittedName>
</protein>
<evidence type="ECO:0000313" key="2">
    <source>
        <dbReference type="EMBL" id="KAH8696409.1"/>
    </source>
</evidence>
<comment type="caution">
    <text evidence="2">The sequence shown here is derived from an EMBL/GenBank/DDBJ whole genome shotgun (WGS) entry which is preliminary data.</text>
</comment>
<proteinExistence type="predicted"/>
<evidence type="ECO:0000256" key="1">
    <source>
        <dbReference type="SAM" id="MobiDB-lite"/>
    </source>
</evidence>
<accession>A0AAD4PXI2</accession>
<feature type="compositionally biased region" description="Basic and acidic residues" evidence="1">
    <location>
        <begin position="13"/>
        <end position="37"/>
    </location>
</feature>
<dbReference type="EMBL" id="JAJTJA010000007">
    <property type="protein sequence ID" value="KAH8696409.1"/>
    <property type="molecule type" value="Genomic_DNA"/>
</dbReference>
<gene>
    <name evidence="2" type="ORF">BGW36DRAFT_417577</name>
</gene>
<dbReference type="GeneID" id="70249676"/>
<organism evidence="2 3">
    <name type="scientific">Talaromyces proteolyticus</name>
    <dbReference type="NCBI Taxonomy" id="1131652"/>
    <lineage>
        <taxon>Eukaryota</taxon>
        <taxon>Fungi</taxon>
        <taxon>Dikarya</taxon>
        <taxon>Ascomycota</taxon>
        <taxon>Pezizomycotina</taxon>
        <taxon>Eurotiomycetes</taxon>
        <taxon>Eurotiomycetidae</taxon>
        <taxon>Eurotiales</taxon>
        <taxon>Trichocomaceae</taxon>
        <taxon>Talaromyces</taxon>
        <taxon>Talaromyces sect. Bacilispori</taxon>
    </lineage>
</organism>
<sequence length="101" mass="11375">MPSSKTDTAIRYPEAENQKRRLRHVTQDRRWESRMRDQAVSNPQFASDATSWGPETLLDLKTDENGNPQPDPAQFRDGNKAIKKGLGSSEQDMTAAANYVP</sequence>
<reference evidence="2" key="1">
    <citation type="submission" date="2021-12" db="EMBL/GenBank/DDBJ databases">
        <title>Convergent genome expansion in fungi linked to evolution of root-endophyte symbiosis.</title>
        <authorList>
            <consortium name="DOE Joint Genome Institute"/>
            <person name="Ke Y.-H."/>
            <person name="Bonito G."/>
            <person name="Liao H.-L."/>
            <person name="Looney B."/>
            <person name="Rojas-Flechas A."/>
            <person name="Nash J."/>
            <person name="Hameed K."/>
            <person name="Schadt C."/>
            <person name="Martin F."/>
            <person name="Crous P.W."/>
            <person name="Miettinen O."/>
            <person name="Magnuson J.K."/>
            <person name="Labbe J."/>
            <person name="Jacobson D."/>
            <person name="Doktycz M.J."/>
            <person name="Veneault-Fourrey C."/>
            <person name="Kuo A."/>
            <person name="Mondo S."/>
            <person name="Calhoun S."/>
            <person name="Riley R."/>
            <person name="Ohm R."/>
            <person name="LaButti K."/>
            <person name="Andreopoulos B."/>
            <person name="Pangilinan J."/>
            <person name="Nolan M."/>
            <person name="Tritt A."/>
            <person name="Clum A."/>
            <person name="Lipzen A."/>
            <person name="Daum C."/>
            <person name="Barry K."/>
            <person name="Grigoriev I.V."/>
            <person name="Vilgalys R."/>
        </authorList>
    </citation>
    <scope>NUCLEOTIDE SEQUENCE</scope>
    <source>
        <strain evidence="2">PMI_201</strain>
    </source>
</reference>